<proteinExistence type="predicted"/>
<protein>
    <recommendedName>
        <fullName evidence="4">Transposase (putative) YhgA-like domain-containing protein</fullName>
    </recommendedName>
</protein>
<evidence type="ECO:0008006" key="4">
    <source>
        <dbReference type="Google" id="ProtNLM"/>
    </source>
</evidence>
<dbReference type="EMBL" id="ACIO01000158">
    <property type="protein sequence ID" value="EFC99694.1"/>
    <property type="molecule type" value="Genomic_DNA"/>
</dbReference>
<organism evidence="2 3">
    <name type="scientific">Hungatella hathewayi DSM 13479</name>
    <dbReference type="NCBI Taxonomy" id="566550"/>
    <lineage>
        <taxon>Bacteria</taxon>
        <taxon>Bacillati</taxon>
        <taxon>Bacillota</taxon>
        <taxon>Clostridia</taxon>
        <taxon>Lachnospirales</taxon>
        <taxon>Lachnospiraceae</taxon>
        <taxon>Hungatella</taxon>
    </lineage>
</organism>
<evidence type="ECO:0000313" key="3">
    <source>
        <dbReference type="Proteomes" id="UP000004968"/>
    </source>
</evidence>
<evidence type="ECO:0000313" key="2">
    <source>
        <dbReference type="EMBL" id="EFC99694.1"/>
    </source>
</evidence>
<evidence type="ECO:0000256" key="1">
    <source>
        <dbReference type="SAM" id="Coils"/>
    </source>
</evidence>
<comment type="caution">
    <text evidence="2">The sequence shown here is derived from an EMBL/GenBank/DDBJ whole genome shotgun (WGS) entry which is preliminary data.</text>
</comment>
<reference evidence="2 3" key="1">
    <citation type="submission" date="2010-01" db="EMBL/GenBank/DDBJ databases">
        <authorList>
            <person name="Weinstock G."/>
            <person name="Sodergren E."/>
            <person name="Clifton S."/>
            <person name="Fulton L."/>
            <person name="Fulton B."/>
            <person name="Courtney L."/>
            <person name="Fronick C."/>
            <person name="Harrison M."/>
            <person name="Strong C."/>
            <person name="Farmer C."/>
            <person name="Delahaunty K."/>
            <person name="Markovic C."/>
            <person name="Hall O."/>
            <person name="Minx P."/>
            <person name="Tomlinson C."/>
            <person name="Mitreva M."/>
            <person name="Nelson J."/>
            <person name="Hou S."/>
            <person name="Wollam A."/>
            <person name="Pepin K.H."/>
            <person name="Johnson M."/>
            <person name="Bhonagiri V."/>
            <person name="Nash W.E."/>
            <person name="Warren W."/>
            <person name="Chinwalla A."/>
            <person name="Mardis E.R."/>
            <person name="Wilson R.K."/>
        </authorList>
    </citation>
    <scope>NUCLEOTIDE SEQUENCE [LARGE SCALE GENOMIC DNA]</scope>
    <source>
        <strain evidence="2 3">DSM 13479</strain>
    </source>
</reference>
<dbReference type="AlphaFoldDB" id="D3AET1"/>
<dbReference type="HOGENOM" id="CLU_073562_0_0_9"/>
<dbReference type="Proteomes" id="UP000004968">
    <property type="component" value="Unassembled WGS sequence"/>
</dbReference>
<gene>
    <name evidence="2" type="ORF">CLOSTHATH_02115</name>
</gene>
<accession>D3AET1</accession>
<sequence length="331" mass="38736">MLKKQKRKEKYAMNQYHDMYDRVAKKCLTLSNRAIIQFINGTFGVNHPLDSKVTYNWTEHEDDDLRKTLADTIITIGLSAYHMEFQTTEDGSITFRIFEYGFHHAIKIRREENVLEFPDPVLICLYEGKSEPDERDLTIRFGNSGTYIYKVPVIKYLSLSPKELQNRNMIILIPFQLLKLKKSMEKKRTKENLDALKYLVTHDIIGSIEVNVKAGNITPTDGRKLKNMTLQLYHHIYDRYQEVSDEGVSEAVEEALILDIDVIEMEHKKELREKEQKIEQKEKEIEEKQKEAEEKGEEVKVLKLLLKGKSPKEAARELNISLEKIEKMINS</sequence>
<feature type="coiled-coil region" evidence="1">
    <location>
        <begin position="264"/>
        <end position="305"/>
    </location>
</feature>
<name>D3AET1_9FIRM</name>
<keyword evidence="1" id="KW-0175">Coiled coil</keyword>